<keyword evidence="2" id="KW-1185">Reference proteome</keyword>
<proteinExistence type="predicted"/>
<dbReference type="Proteomes" id="UP001151760">
    <property type="component" value="Unassembled WGS sequence"/>
</dbReference>
<reference evidence="1" key="2">
    <citation type="submission" date="2022-01" db="EMBL/GenBank/DDBJ databases">
        <authorList>
            <person name="Yamashiro T."/>
            <person name="Shiraishi A."/>
            <person name="Satake H."/>
            <person name="Nakayama K."/>
        </authorList>
    </citation>
    <scope>NUCLEOTIDE SEQUENCE</scope>
</reference>
<dbReference type="EMBL" id="BQNB010008947">
    <property type="protein sequence ID" value="GJS56598.1"/>
    <property type="molecule type" value="Genomic_DNA"/>
</dbReference>
<evidence type="ECO:0000313" key="2">
    <source>
        <dbReference type="Proteomes" id="UP001151760"/>
    </source>
</evidence>
<sequence length="259" mass="28927">MASTQVQYVVQATITDTPAIQNATNEVPPLSSSQSVSSTYTNAFLNLKNLHSTKMEVVPMMDINVQHEVPCTSQLLTIRVSVIPEHTGFNPSKTVTTAPATTITSLLSLLFHTLQQSTPILTPTNTEATTTTFVVPESETLSNLRQRIINLEKDVKDLKNVDNSTTVLSTIKSEVPNVVKEYLRSSLDDALHKVIQRHFADIIKEHSVPTEIVERLKQQYAPQKSIKYIQKIKMEHARKQQVPKNTITSFDTAALEEFD</sequence>
<reference evidence="1" key="1">
    <citation type="journal article" date="2022" name="Int. J. Mol. Sci.">
        <title>Draft Genome of Tanacetum Coccineum: Genomic Comparison of Closely Related Tanacetum-Family Plants.</title>
        <authorList>
            <person name="Yamashiro T."/>
            <person name="Shiraishi A."/>
            <person name="Nakayama K."/>
            <person name="Satake H."/>
        </authorList>
    </citation>
    <scope>NUCLEOTIDE SEQUENCE</scope>
</reference>
<evidence type="ECO:0000313" key="1">
    <source>
        <dbReference type="EMBL" id="GJS56598.1"/>
    </source>
</evidence>
<organism evidence="1 2">
    <name type="scientific">Tanacetum coccineum</name>
    <dbReference type="NCBI Taxonomy" id="301880"/>
    <lineage>
        <taxon>Eukaryota</taxon>
        <taxon>Viridiplantae</taxon>
        <taxon>Streptophyta</taxon>
        <taxon>Embryophyta</taxon>
        <taxon>Tracheophyta</taxon>
        <taxon>Spermatophyta</taxon>
        <taxon>Magnoliopsida</taxon>
        <taxon>eudicotyledons</taxon>
        <taxon>Gunneridae</taxon>
        <taxon>Pentapetalae</taxon>
        <taxon>asterids</taxon>
        <taxon>campanulids</taxon>
        <taxon>Asterales</taxon>
        <taxon>Asteraceae</taxon>
        <taxon>Asteroideae</taxon>
        <taxon>Anthemideae</taxon>
        <taxon>Anthemidinae</taxon>
        <taxon>Tanacetum</taxon>
    </lineage>
</organism>
<comment type="caution">
    <text evidence="1">The sequence shown here is derived from an EMBL/GenBank/DDBJ whole genome shotgun (WGS) entry which is preliminary data.</text>
</comment>
<name>A0ABQ4WUW9_9ASTR</name>
<protein>
    <submittedName>
        <fullName evidence="1">Uncharacterized protein</fullName>
    </submittedName>
</protein>
<accession>A0ABQ4WUW9</accession>
<gene>
    <name evidence="1" type="ORF">Tco_0629960</name>
</gene>